<feature type="domain" description="G" evidence="2">
    <location>
        <begin position="21"/>
        <end position="106"/>
    </location>
</feature>
<dbReference type="InterPro" id="IPR006073">
    <property type="entry name" value="GTP-bd"/>
</dbReference>
<feature type="transmembrane region" description="Helical" evidence="1">
    <location>
        <begin position="314"/>
        <end position="335"/>
    </location>
</feature>
<accession>A0A409YQ55</accession>
<reference evidence="3 4" key="1">
    <citation type="journal article" date="2018" name="Evol. Lett.">
        <title>Horizontal gene cluster transfer increased hallucinogenic mushroom diversity.</title>
        <authorList>
            <person name="Reynolds H.T."/>
            <person name="Vijayakumar V."/>
            <person name="Gluck-Thaler E."/>
            <person name="Korotkin H.B."/>
            <person name="Matheny P.B."/>
            <person name="Slot J.C."/>
        </authorList>
    </citation>
    <scope>NUCLEOTIDE SEQUENCE [LARGE SCALE GENOMIC DNA]</scope>
    <source>
        <strain evidence="3 4">SRW20</strain>
    </source>
</reference>
<dbReference type="Proteomes" id="UP000284706">
    <property type="component" value="Unassembled WGS sequence"/>
</dbReference>
<evidence type="ECO:0000256" key="1">
    <source>
        <dbReference type="SAM" id="Phobius"/>
    </source>
</evidence>
<dbReference type="InterPro" id="IPR027417">
    <property type="entry name" value="P-loop_NTPase"/>
</dbReference>
<evidence type="ECO:0000313" key="4">
    <source>
        <dbReference type="Proteomes" id="UP000284706"/>
    </source>
</evidence>
<dbReference type="AlphaFoldDB" id="A0A409YQ55"/>
<keyword evidence="1" id="KW-0812">Transmembrane</keyword>
<name>A0A409YQ55_9AGAR</name>
<dbReference type="Pfam" id="PF01926">
    <property type="entry name" value="MMR_HSR1"/>
    <property type="match status" value="1"/>
</dbReference>
<dbReference type="EMBL" id="NHYE01000514">
    <property type="protein sequence ID" value="PPR05137.1"/>
    <property type="molecule type" value="Genomic_DNA"/>
</dbReference>
<sequence>MARMQAAGREEGSQRSKDILILVMGLTGSGKSTFINSLGPHYRMVVGHSLTACTQEVMATTLKTPPSALQGSENHHLRGRNLVLVDTPGFDDTHRHDWEILDTIASWLEESCRQQYIVGGIVYLHDISNIPLTTAAKSNFTVLKAFCGDSSSKSVMLGITKGNKLSAKECNKYEKELKTKHWRFFVEHGAQVVRLPDADQGRSALQGINNILSRMPEGGIKLKVLEEMTSGASVSQTTAGKLCRPRKKKGWGSTIKRILTFGSHMAELLIVLECVIISILSVHSFVLSAIVLSWFNRLPTSVREPVQNALGSSYVAFIAVGMLGSILWTAAFTVLFNTRDWIVVATAFLATVSWIVFASAGPWHPGLCAASL</sequence>
<dbReference type="InParanoid" id="A0A409YQ55"/>
<proteinExistence type="predicted"/>
<gene>
    <name evidence="3" type="ORF">CVT26_012223</name>
</gene>
<keyword evidence="1" id="KW-1133">Transmembrane helix</keyword>
<protein>
    <recommendedName>
        <fullName evidence="2">G domain-containing protein</fullName>
    </recommendedName>
</protein>
<evidence type="ECO:0000259" key="2">
    <source>
        <dbReference type="Pfam" id="PF01926"/>
    </source>
</evidence>
<dbReference type="OrthoDB" id="8954335at2759"/>
<dbReference type="GO" id="GO:0005525">
    <property type="term" value="F:GTP binding"/>
    <property type="evidence" value="ECO:0007669"/>
    <property type="project" value="InterPro"/>
</dbReference>
<comment type="caution">
    <text evidence="3">The sequence shown here is derived from an EMBL/GenBank/DDBJ whole genome shotgun (WGS) entry which is preliminary data.</text>
</comment>
<dbReference type="SUPFAM" id="SSF52540">
    <property type="entry name" value="P-loop containing nucleoside triphosphate hydrolases"/>
    <property type="match status" value="1"/>
</dbReference>
<organism evidence="3 4">
    <name type="scientific">Gymnopilus dilepis</name>
    <dbReference type="NCBI Taxonomy" id="231916"/>
    <lineage>
        <taxon>Eukaryota</taxon>
        <taxon>Fungi</taxon>
        <taxon>Dikarya</taxon>
        <taxon>Basidiomycota</taxon>
        <taxon>Agaricomycotina</taxon>
        <taxon>Agaricomycetes</taxon>
        <taxon>Agaricomycetidae</taxon>
        <taxon>Agaricales</taxon>
        <taxon>Agaricineae</taxon>
        <taxon>Hymenogastraceae</taxon>
        <taxon>Gymnopilus</taxon>
    </lineage>
</organism>
<keyword evidence="1" id="KW-0472">Membrane</keyword>
<dbReference type="Gene3D" id="3.40.50.300">
    <property type="entry name" value="P-loop containing nucleotide triphosphate hydrolases"/>
    <property type="match status" value="1"/>
</dbReference>
<keyword evidence="4" id="KW-1185">Reference proteome</keyword>
<evidence type="ECO:0000313" key="3">
    <source>
        <dbReference type="EMBL" id="PPR05137.1"/>
    </source>
</evidence>
<feature type="transmembrane region" description="Helical" evidence="1">
    <location>
        <begin position="342"/>
        <end position="363"/>
    </location>
</feature>
<feature type="transmembrane region" description="Helical" evidence="1">
    <location>
        <begin position="266"/>
        <end position="294"/>
    </location>
</feature>
<dbReference type="STRING" id="231916.A0A409YQ55"/>